<accession>A0A3N6ZG30</accession>
<proteinExistence type="predicted"/>
<dbReference type="Proteomes" id="UP000275225">
    <property type="component" value="Unassembled WGS sequence"/>
</dbReference>
<evidence type="ECO:0000259" key="1">
    <source>
        <dbReference type="Pfam" id="PF12728"/>
    </source>
</evidence>
<dbReference type="NCBIfam" id="TIGR01764">
    <property type="entry name" value="excise"/>
    <property type="match status" value="1"/>
</dbReference>
<keyword evidence="2" id="KW-0238">DNA-binding</keyword>
<dbReference type="InterPro" id="IPR041657">
    <property type="entry name" value="HTH_17"/>
</dbReference>
<dbReference type="EMBL" id="RQJX01000004">
    <property type="protein sequence ID" value="RQN09071.1"/>
    <property type="molecule type" value="Genomic_DNA"/>
</dbReference>
<dbReference type="OrthoDB" id="4463966at2"/>
<dbReference type="InterPro" id="IPR010093">
    <property type="entry name" value="SinI_DNA-bd"/>
</dbReference>
<protein>
    <submittedName>
        <fullName evidence="2">DNA-binding protein</fullName>
    </submittedName>
</protein>
<dbReference type="GO" id="GO:0003677">
    <property type="term" value="F:DNA binding"/>
    <property type="evidence" value="ECO:0007669"/>
    <property type="project" value="UniProtKB-KW"/>
</dbReference>
<organism evidence="2 3">
    <name type="scientific">Aeromicrobium camelliae</name>
    <dbReference type="NCBI Taxonomy" id="1538144"/>
    <lineage>
        <taxon>Bacteria</taxon>
        <taxon>Bacillati</taxon>
        <taxon>Actinomycetota</taxon>
        <taxon>Actinomycetes</taxon>
        <taxon>Propionibacteriales</taxon>
        <taxon>Nocardioidaceae</taxon>
        <taxon>Aeromicrobium</taxon>
    </lineage>
</organism>
<feature type="domain" description="Helix-turn-helix" evidence="1">
    <location>
        <begin position="16"/>
        <end position="56"/>
    </location>
</feature>
<sequence>MQIDSRAVTVASSDLISVAEAAQLLGVSTARIRERISDGSIPAEKVGSQWVILRDDALRVQRHNRRSRPYSSRSVWATLMAAHYPDHREFTAPERSRARARLRHFVDEATSKLEFPGSPIDADAFAEWAATTLRHLLGARAPRATFRASPLDLDDLRRDARVHRAGLSAPEAGISAADVLEGYVAAGDIDALTADFLLSPAGPTRANVFLHRVSDDAPGQWPTIVGFGLALMADLAEHDGPRERRAAADLLVQWLGAVTAQPGSRETD</sequence>
<dbReference type="Pfam" id="PF12728">
    <property type="entry name" value="HTH_17"/>
    <property type="match status" value="1"/>
</dbReference>
<comment type="caution">
    <text evidence="2">The sequence shown here is derived from an EMBL/GenBank/DDBJ whole genome shotgun (WGS) entry which is preliminary data.</text>
</comment>
<keyword evidence="3" id="KW-1185">Reference proteome</keyword>
<reference evidence="2 3" key="1">
    <citation type="submission" date="2018-11" db="EMBL/GenBank/DDBJ databases">
        <authorList>
            <person name="Li F."/>
        </authorList>
    </citation>
    <scope>NUCLEOTIDE SEQUENCE [LARGE SCALE GENOMIC DNA]</scope>
    <source>
        <strain evidence="2 3">YS17T</strain>
    </source>
</reference>
<name>A0A3N6ZG30_9ACTN</name>
<dbReference type="AlphaFoldDB" id="A0A3N6ZG30"/>
<evidence type="ECO:0000313" key="3">
    <source>
        <dbReference type="Proteomes" id="UP000275225"/>
    </source>
</evidence>
<gene>
    <name evidence="2" type="ORF">EHW97_05115</name>
</gene>
<evidence type="ECO:0000313" key="2">
    <source>
        <dbReference type="EMBL" id="RQN09071.1"/>
    </source>
</evidence>